<reference evidence="3" key="1">
    <citation type="journal article" date="2019" name="Int. J. Syst. Evol. Microbiol.">
        <title>The Global Catalogue of Microorganisms (GCM) 10K type strain sequencing project: providing services to taxonomists for standard genome sequencing and annotation.</title>
        <authorList>
            <consortium name="The Broad Institute Genomics Platform"/>
            <consortium name="The Broad Institute Genome Sequencing Center for Infectious Disease"/>
            <person name="Wu L."/>
            <person name="Ma J."/>
        </authorList>
    </citation>
    <scope>NUCLEOTIDE SEQUENCE [LARGE SCALE GENOMIC DNA]</scope>
    <source>
        <strain evidence="3">CCM 8749</strain>
    </source>
</reference>
<dbReference type="GO" id="GO:0016853">
    <property type="term" value="F:isomerase activity"/>
    <property type="evidence" value="ECO:0007669"/>
    <property type="project" value="UniProtKB-KW"/>
</dbReference>
<dbReference type="RefSeq" id="WP_379892266.1">
    <property type="nucleotide sequence ID" value="NZ_CBCSCT010000028.1"/>
</dbReference>
<evidence type="ECO:0000313" key="3">
    <source>
        <dbReference type="Proteomes" id="UP001596250"/>
    </source>
</evidence>
<name>A0ABW1IKB6_9BACL</name>
<accession>A0ABW1IKB6</accession>
<dbReference type="EMBL" id="JBHSQV010000025">
    <property type="protein sequence ID" value="MFC5985434.1"/>
    <property type="molecule type" value="Genomic_DNA"/>
</dbReference>
<protein>
    <submittedName>
        <fullName evidence="2">Sugar phosphate isomerase/epimerase family protein</fullName>
    </submittedName>
</protein>
<keyword evidence="2" id="KW-0413">Isomerase</keyword>
<dbReference type="InterPro" id="IPR050312">
    <property type="entry name" value="IolE/XylAMocC-like"/>
</dbReference>
<dbReference type="PANTHER" id="PTHR12110">
    <property type="entry name" value="HYDROXYPYRUVATE ISOMERASE"/>
    <property type="match status" value="1"/>
</dbReference>
<evidence type="ECO:0000313" key="2">
    <source>
        <dbReference type="EMBL" id="MFC5985434.1"/>
    </source>
</evidence>
<comment type="caution">
    <text evidence="2">The sequence shown here is derived from an EMBL/GenBank/DDBJ whole genome shotgun (WGS) entry which is preliminary data.</text>
</comment>
<dbReference type="Gene3D" id="3.20.20.150">
    <property type="entry name" value="Divalent-metal-dependent TIM barrel enzymes"/>
    <property type="match status" value="1"/>
</dbReference>
<sequence>MIWDRLGIITDEVSGDLTEALDWAADRELKHVEIRTIGGRNIVDFTDGELSEVIQEVEGRGLFVSAISSPLFKCALDPQRPVMKGDTFGQEEEDIAAHFAKLHRFIDIADQLKTNRIRVFSFWREQNPRDYEEEITANLRKAADIAEQHGKLLLLENEPSCNGGFAEEVARIVMKVQSDALRALWDPGNEQYGGRSSYPEGYAHVRKLTGHVHLKDALFLEDGEPSCVPIGTGKVPFAAMLNALQEDGYSGLYTIETHFIPEGRTAMEGSELTLQGLKGLLKRIAVDL</sequence>
<organism evidence="2 3">
    <name type="scientific">Marinicrinis lubricantis</name>
    <dbReference type="NCBI Taxonomy" id="2086470"/>
    <lineage>
        <taxon>Bacteria</taxon>
        <taxon>Bacillati</taxon>
        <taxon>Bacillota</taxon>
        <taxon>Bacilli</taxon>
        <taxon>Bacillales</taxon>
        <taxon>Paenibacillaceae</taxon>
    </lineage>
</organism>
<dbReference type="SUPFAM" id="SSF51658">
    <property type="entry name" value="Xylose isomerase-like"/>
    <property type="match status" value="1"/>
</dbReference>
<keyword evidence="3" id="KW-1185">Reference proteome</keyword>
<gene>
    <name evidence="2" type="ORF">ACFPXP_03140</name>
</gene>
<dbReference type="InterPro" id="IPR013022">
    <property type="entry name" value="Xyl_isomerase-like_TIM-brl"/>
</dbReference>
<dbReference type="Pfam" id="PF01261">
    <property type="entry name" value="AP_endonuc_2"/>
    <property type="match status" value="1"/>
</dbReference>
<dbReference type="PANTHER" id="PTHR12110:SF41">
    <property type="entry name" value="INOSOSE DEHYDRATASE"/>
    <property type="match status" value="1"/>
</dbReference>
<dbReference type="Proteomes" id="UP001596250">
    <property type="component" value="Unassembled WGS sequence"/>
</dbReference>
<dbReference type="InterPro" id="IPR036237">
    <property type="entry name" value="Xyl_isomerase-like_sf"/>
</dbReference>
<evidence type="ECO:0000259" key="1">
    <source>
        <dbReference type="Pfam" id="PF01261"/>
    </source>
</evidence>
<proteinExistence type="predicted"/>
<feature type="domain" description="Xylose isomerase-like TIM barrel" evidence="1">
    <location>
        <begin position="21"/>
        <end position="259"/>
    </location>
</feature>